<keyword evidence="1" id="KW-1133">Transmembrane helix</keyword>
<keyword evidence="1" id="KW-0472">Membrane</keyword>
<dbReference type="PANTHER" id="PTHR30469:SF33">
    <property type="entry name" value="SLR1207 PROTEIN"/>
    <property type="match status" value="1"/>
</dbReference>
<reference evidence="2 3" key="1">
    <citation type="submission" date="2022-12" db="EMBL/GenBank/DDBJ databases">
        <title>Metagenome assembled genome from gulf of manar.</title>
        <authorList>
            <person name="Kohli P."/>
            <person name="Pk S."/>
            <person name="Venkata Ramana C."/>
            <person name="Sasikala C."/>
        </authorList>
    </citation>
    <scope>NUCLEOTIDE SEQUENCE [LARGE SCALE GENOMIC DNA]</scope>
    <source>
        <strain evidence="2">JB008</strain>
    </source>
</reference>
<dbReference type="AlphaFoldDB" id="A0AAJ1IFS0"/>
<dbReference type="GO" id="GO:0015562">
    <property type="term" value="F:efflux transmembrane transporter activity"/>
    <property type="evidence" value="ECO:0007669"/>
    <property type="project" value="TreeGrafter"/>
</dbReference>
<evidence type="ECO:0000313" key="2">
    <source>
        <dbReference type="EMBL" id="MDC7228502.1"/>
    </source>
</evidence>
<keyword evidence="1" id="KW-0812">Transmembrane</keyword>
<dbReference type="Gene3D" id="2.40.420.20">
    <property type="match status" value="1"/>
</dbReference>
<evidence type="ECO:0000313" key="3">
    <source>
        <dbReference type="Proteomes" id="UP001221217"/>
    </source>
</evidence>
<sequence length="348" mass="37314">MKNKKIIIIVSIILLIVIAAVSVILVNNYRTASTLEGVTYTVRSETYENQIDVSGYIDAAETQTLYVASDATVTAINVSEGDFVKAGDVLVQFTDSEEQYDVAEEEYNIEQAEISGSVKEVALMKKKLEMLQDDLKDKQIIATFDGIVASLEASVGDYYEAADTIGTLINRKYLTADVEVVETDVSKLEVGQKITLDFPAYPDEEIEGVVYSWPAIAEISDSGSTVVMVEMRILDAPDEILPNYSFTGTIAVSEAQDILLVERYAIGHDEETGAFVEVVEENNSTTKIPVKVESYGTNYVKILSGVEEGAVLTAQIENTSGSAVEQGGVMSGMIGGGAAGGPPAGGPQ</sequence>
<organism evidence="2 3">
    <name type="scientific">Candidatus Thalassospirochaeta sargassi</name>
    <dbReference type="NCBI Taxonomy" id="3119039"/>
    <lineage>
        <taxon>Bacteria</taxon>
        <taxon>Pseudomonadati</taxon>
        <taxon>Spirochaetota</taxon>
        <taxon>Spirochaetia</taxon>
        <taxon>Spirochaetales</taxon>
        <taxon>Spirochaetaceae</taxon>
        <taxon>Candidatus Thalassospirochaeta</taxon>
    </lineage>
</organism>
<dbReference type="Gene3D" id="2.40.50.100">
    <property type="match status" value="1"/>
</dbReference>
<dbReference type="GO" id="GO:1990281">
    <property type="term" value="C:efflux pump complex"/>
    <property type="evidence" value="ECO:0007669"/>
    <property type="project" value="TreeGrafter"/>
</dbReference>
<proteinExistence type="predicted"/>
<feature type="transmembrane region" description="Helical" evidence="1">
    <location>
        <begin position="7"/>
        <end position="26"/>
    </location>
</feature>
<dbReference type="EMBL" id="JAQQAL010000049">
    <property type="protein sequence ID" value="MDC7228502.1"/>
    <property type="molecule type" value="Genomic_DNA"/>
</dbReference>
<dbReference type="Gene3D" id="2.40.30.170">
    <property type="match status" value="1"/>
</dbReference>
<dbReference type="Proteomes" id="UP001221217">
    <property type="component" value="Unassembled WGS sequence"/>
</dbReference>
<name>A0AAJ1IFS0_9SPIO</name>
<accession>A0AAJ1IFS0</accession>
<dbReference type="PANTHER" id="PTHR30469">
    <property type="entry name" value="MULTIDRUG RESISTANCE PROTEIN MDTA"/>
    <property type="match status" value="1"/>
</dbReference>
<dbReference type="SUPFAM" id="SSF111369">
    <property type="entry name" value="HlyD-like secretion proteins"/>
    <property type="match status" value="1"/>
</dbReference>
<gene>
    <name evidence="2" type="ORF">PQJ61_17200</name>
</gene>
<comment type="caution">
    <text evidence="2">The sequence shown here is derived from an EMBL/GenBank/DDBJ whole genome shotgun (WGS) entry which is preliminary data.</text>
</comment>
<protein>
    <submittedName>
        <fullName evidence="2">Efflux RND transporter periplasmic adaptor subunit</fullName>
    </submittedName>
</protein>
<evidence type="ECO:0000256" key="1">
    <source>
        <dbReference type="SAM" id="Phobius"/>
    </source>
</evidence>